<sequence>MSTSDAAPAVSRGKGLPTYVVLDVSKSMEAHEALLNKTLEEILETLYSNPRISEFIHLSIITFSTRPHVVLGMTGISDLTGVPTVQCRGTTNFAPLFELLRERIDVDLQRLLATRITPLRPVVFLLTDGAPADRPYERWTEALSGLTDPSWKPHPHLITYGFGEAVESVLKQMSTVAAFIADPRQGTNSEALSSALASLLNSLVASVQAQRLLVPEEVKGYRSLPLDPIEY</sequence>
<evidence type="ECO:0000313" key="3">
    <source>
        <dbReference type="Proteomes" id="UP001501237"/>
    </source>
</evidence>
<protein>
    <submittedName>
        <fullName evidence="2">VWA domain-containing protein</fullName>
    </submittedName>
</protein>
<dbReference type="InterPro" id="IPR036465">
    <property type="entry name" value="vWFA_dom_sf"/>
</dbReference>
<evidence type="ECO:0000259" key="1">
    <source>
        <dbReference type="PROSITE" id="PS50234"/>
    </source>
</evidence>
<dbReference type="Gene3D" id="3.40.50.410">
    <property type="entry name" value="von Willebrand factor, type A domain"/>
    <property type="match status" value="1"/>
</dbReference>
<dbReference type="PROSITE" id="PS50234">
    <property type="entry name" value="VWFA"/>
    <property type="match status" value="1"/>
</dbReference>
<dbReference type="SMART" id="SM00327">
    <property type="entry name" value="VWA"/>
    <property type="match status" value="1"/>
</dbReference>
<feature type="domain" description="VWFA" evidence="1">
    <location>
        <begin position="17"/>
        <end position="203"/>
    </location>
</feature>
<dbReference type="SUPFAM" id="SSF53300">
    <property type="entry name" value="vWA-like"/>
    <property type="match status" value="1"/>
</dbReference>
<keyword evidence="3" id="KW-1185">Reference proteome</keyword>
<comment type="caution">
    <text evidence="2">The sequence shown here is derived from an EMBL/GenBank/DDBJ whole genome shotgun (WGS) entry which is preliminary data.</text>
</comment>
<organism evidence="2 3">
    <name type="scientific">Actinocorallia longicatena</name>
    <dbReference type="NCBI Taxonomy" id="111803"/>
    <lineage>
        <taxon>Bacteria</taxon>
        <taxon>Bacillati</taxon>
        <taxon>Actinomycetota</taxon>
        <taxon>Actinomycetes</taxon>
        <taxon>Streptosporangiales</taxon>
        <taxon>Thermomonosporaceae</taxon>
        <taxon>Actinocorallia</taxon>
    </lineage>
</organism>
<dbReference type="RefSeq" id="WP_344835388.1">
    <property type="nucleotide sequence ID" value="NZ_BAAAUV010000021.1"/>
</dbReference>
<gene>
    <name evidence="2" type="ORF">GCM10010468_61880</name>
</gene>
<reference evidence="3" key="1">
    <citation type="journal article" date="2019" name="Int. J. Syst. Evol. Microbiol.">
        <title>The Global Catalogue of Microorganisms (GCM) 10K type strain sequencing project: providing services to taxonomists for standard genome sequencing and annotation.</title>
        <authorList>
            <consortium name="The Broad Institute Genomics Platform"/>
            <consortium name="The Broad Institute Genome Sequencing Center for Infectious Disease"/>
            <person name="Wu L."/>
            <person name="Ma J."/>
        </authorList>
    </citation>
    <scope>NUCLEOTIDE SEQUENCE [LARGE SCALE GENOMIC DNA]</scope>
    <source>
        <strain evidence="3">JCM 9377</strain>
    </source>
</reference>
<dbReference type="InterPro" id="IPR002035">
    <property type="entry name" value="VWF_A"/>
</dbReference>
<dbReference type="Proteomes" id="UP001501237">
    <property type="component" value="Unassembled WGS sequence"/>
</dbReference>
<proteinExistence type="predicted"/>
<evidence type="ECO:0000313" key="2">
    <source>
        <dbReference type="EMBL" id="GAA3231003.1"/>
    </source>
</evidence>
<name>A0ABP6QI69_9ACTN</name>
<accession>A0ABP6QI69</accession>
<dbReference type="EMBL" id="BAAAUV010000021">
    <property type="protein sequence ID" value="GAA3231003.1"/>
    <property type="molecule type" value="Genomic_DNA"/>
</dbReference>